<protein>
    <recommendedName>
        <fullName evidence="2">DUF4097 domain-containing protein</fullName>
    </recommendedName>
</protein>
<dbReference type="Gene3D" id="2.160.20.120">
    <property type="match status" value="1"/>
</dbReference>
<evidence type="ECO:0000256" key="1">
    <source>
        <dbReference type="SAM" id="Phobius"/>
    </source>
</evidence>
<name>A0A401IUF0_9LACO</name>
<proteinExistence type="predicted"/>
<keyword evidence="1" id="KW-1133">Transmembrane helix</keyword>
<dbReference type="AlphaFoldDB" id="A0A401IUF0"/>
<dbReference type="EMBL" id="BFFP01000027">
    <property type="protein sequence ID" value="GBG95154.1"/>
    <property type="molecule type" value="Genomic_DNA"/>
</dbReference>
<keyword evidence="1" id="KW-0812">Transmembrane</keyword>
<dbReference type="RefSeq" id="WP_124977226.1">
    <property type="nucleotide sequence ID" value="NZ_BFFP01000027.1"/>
</dbReference>
<feature type="domain" description="DUF4097" evidence="2">
    <location>
        <begin position="55"/>
        <end position="226"/>
    </location>
</feature>
<dbReference type="InterPro" id="IPR025164">
    <property type="entry name" value="Toastrack_DUF4097"/>
</dbReference>
<reference evidence="3 4" key="1">
    <citation type="journal article" date="2019" name="Int. J. Syst. Evol. Microbiol.">
        <title>Lactobacillus salitolerans sp. nov., a novel lactic acid bacterium isolated from spent mushroom substrates.</title>
        <authorList>
            <person name="Tohno M."/>
            <person name="Tanizawa Y."/>
            <person name="Kojima Y."/>
            <person name="Sakamoto M."/>
            <person name="Nakamura Y."/>
            <person name="Ohkuma M."/>
            <person name="Kobayashi H."/>
        </authorList>
    </citation>
    <scope>NUCLEOTIDE SEQUENCE [LARGE SCALE GENOMIC DNA]</scope>
    <source>
        <strain evidence="3 4">YK43</strain>
    </source>
</reference>
<sequence>MKKMLLWTIGIVVVVLLIAGGFAVFLMQTGRRFDFNTQKMQDLTTQEIAIKDTTQSIDLNLRTAKINVQAGKHALLKIKDAGKNELEVTQNTKTLSLSQANALKHHLEIGKTPEITLTVPANQLSKISGELLNGTVKIQDLRLQSLQLHHHNGTTRIKNTRLAQNSTLTKDNGATDLDGLAVPGLNITVKTGQITVHDKKLGGKKEFVSGQRPRFNIRSGSGQVKIN</sequence>
<gene>
    <name evidence="3" type="ORF">LFYK43_16130</name>
</gene>
<comment type="caution">
    <text evidence="3">The sequence shown here is derived from an EMBL/GenBank/DDBJ whole genome shotgun (WGS) entry which is preliminary data.</text>
</comment>
<evidence type="ECO:0000259" key="2">
    <source>
        <dbReference type="Pfam" id="PF13349"/>
    </source>
</evidence>
<evidence type="ECO:0000313" key="4">
    <source>
        <dbReference type="Proteomes" id="UP000286848"/>
    </source>
</evidence>
<dbReference type="Proteomes" id="UP000286848">
    <property type="component" value="Unassembled WGS sequence"/>
</dbReference>
<evidence type="ECO:0000313" key="3">
    <source>
        <dbReference type="EMBL" id="GBG95154.1"/>
    </source>
</evidence>
<feature type="transmembrane region" description="Helical" evidence="1">
    <location>
        <begin position="6"/>
        <end position="26"/>
    </location>
</feature>
<keyword evidence="4" id="KW-1185">Reference proteome</keyword>
<accession>A0A401IUF0</accession>
<organism evidence="3 4">
    <name type="scientific">Ligilactobacillus salitolerans</name>
    <dbReference type="NCBI Taxonomy" id="1808352"/>
    <lineage>
        <taxon>Bacteria</taxon>
        <taxon>Bacillati</taxon>
        <taxon>Bacillota</taxon>
        <taxon>Bacilli</taxon>
        <taxon>Lactobacillales</taxon>
        <taxon>Lactobacillaceae</taxon>
        <taxon>Ligilactobacillus</taxon>
    </lineage>
</organism>
<dbReference type="OrthoDB" id="2289350at2"/>
<dbReference type="Pfam" id="PF13349">
    <property type="entry name" value="DUF4097"/>
    <property type="match status" value="1"/>
</dbReference>
<keyword evidence="1" id="KW-0472">Membrane</keyword>